<dbReference type="RefSeq" id="WP_237218152.1">
    <property type="nucleotide sequence ID" value="NZ_CP010554.1"/>
</dbReference>
<feature type="signal peptide" evidence="1">
    <location>
        <begin position="1"/>
        <end position="26"/>
    </location>
</feature>
<dbReference type="PATRIC" id="fig|1565605.3.peg.2171"/>
<dbReference type="HOGENOM" id="CLU_140852_0_0_4"/>
<proteinExistence type="predicted"/>
<keyword evidence="3" id="KW-1185">Reference proteome</keyword>
<name>A0A0C5JAB8_9PROT</name>
<dbReference type="KEGG" id="rbu:PG1C_10195"/>
<organism evidence="2 3">
    <name type="scientific">Rugosibacter aromaticivorans</name>
    <dbReference type="NCBI Taxonomy" id="1565605"/>
    <lineage>
        <taxon>Bacteria</taxon>
        <taxon>Pseudomonadati</taxon>
        <taxon>Pseudomonadota</taxon>
        <taxon>Betaproteobacteria</taxon>
        <taxon>Nitrosomonadales</taxon>
        <taxon>Sterolibacteriaceae</taxon>
        <taxon>Rugosibacter</taxon>
    </lineage>
</organism>
<dbReference type="STRING" id="1565605.PG1C_10195"/>
<feature type="chain" id="PRO_5002189598" description="Copper-binding protein" evidence="1">
    <location>
        <begin position="27"/>
        <end position="117"/>
    </location>
</feature>
<reference evidence="2 3" key="1">
    <citation type="journal article" date="2015" name="Genome Announc.">
        <title>Complete Genome Sequence of a Novel Bacterium within the Family Rhodocyclaceae That Degrades Polycyclic Aromatic Hydrocarbons.</title>
        <authorList>
            <person name="Singleton D.R."/>
            <person name="Dickey A.N."/>
            <person name="Scholl E.H."/>
            <person name="Wright F.A."/>
            <person name="Aitken M.D."/>
        </authorList>
    </citation>
    <scope>NUCLEOTIDE SEQUENCE [LARGE SCALE GENOMIC DNA]</scope>
    <source>
        <strain evidence="3">PG1-Ca6</strain>
    </source>
</reference>
<keyword evidence="1" id="KW-0732">Signal</keyword>
<dbReference type="Proteomes" id="UP000061603">
    <property type="component" value="Chromosome"/>
</dbReference>
<evidence type="ECO:0000313" key="2">
    <source>
        <dbReference type="EMBL" id="AJP48708.1"/>
    </source>
</evidence>
<evidence type="ECO:0000313" key="3">
    <source>
        <dbReference type="Proteomes" id="UP000061603"/>
    </source>
</evidence>
<dbReference type="InterPro" id="IPR042230">
    <property type="entry name" value="CusF_sf"/>
</dbReference>
<dbReference type="InterPro" id="IPR021647">
    <property type="entry name" value="CusF_Ec"/>
</dbReference>
<protein>
    <recommendedName>
        <fullName evidence="4">Copper-binding protein</fullName>
    </recommendedName>
</protein>
<sequence>MKAIHLKTLTTIAAAMVLSASFPSYAAEDMSKMDMKTPMPDASAVTEGMVKKIDKDAGKITIKHGPISNLQMPGMTMVFHAADPAMLDQVKEGDKVKFHVEKMNGALTITNIEATTK</sequence>
<evidence type="ECO:0000256" key="1">
    <source>
        <dbReference type="SAM" id="SignalP"/>
    </source>
</evidence>
<dbReference type="AlphaFoldDB" id="A0A0C5JAB8"/>
<dbReference type="Pfam" id="PF11604">
    <property type="entry name" value="CusF_Ec"/>
    <property type="match status" value="1"/>
</dbReference>
<evidence type="ECO:0008006" key="4">
    <source>
        <dbReference type="Google" id="ProtNLM"/>
    </source>
</evidence>
<accession>A0A0C5JAB8</accession>
<dbReference type="Gene3D" id="2.40.50.320">
    <property type="entry name" value="Copper binding periplasmic protein CusF"/>
    <property type="match status" value="1"/>
</dbReference>
<dbReference type="EMBL" id="CP010554">
    <property type="protein sequence ID" value="AJP48708.1"/>
    <property type="molecule type" value="Genomic_DNA"/>
</dbReference>
<gene>
    <name evidence="2" type="ORF">PG1C_10195</name>
</gene>